<gene>
    <name evidence="3" type="ORF">F5544_22950</name>
</gene>
<feature type="transmembrane region" description="Helical" evidence="1">
    <location>
        <begin position="44"/>
        <end position="61"/>
    </location>
</feature>
<accession>A0A6G9YGY4</accession>
<keyword evidence="4" id="KW-1185">Reference proteome</keyword>
<name>A0A6G9YGY4_9NOCA</name>
<dbReference type="AlphaFoldDB" id="A0A6G9YGY4"/>
<keyword evidence="3" id="KW-0808">Transferase</keyword>
<evidence type="ECO:0000313" key="3">
    <source>
        <dbReference type="EMBL" id="QIS12451.1"/>
    </source>
</evidence>
<dbReference type="InterPro" id="IPR000719">
    <property type="entry name" value="Prot_kinase_dom"/>
</dbReference>
<dbReference type="SUPFAM" id="SSF56112">
    <property type="entry name" value="Protein kinase-like (PK-like)"/>
    <property type="match status" value="1"/>
</dbReference>
<proteinExistence type="predicted"/>
<dbReference type="Gene3D" id="1.10.510.10">
    <property type="entry name" value="Transferase(Phosphotransferase) domain 1"/>
    <property type="match status" value="1"/>
</dbReference>
<protein>
    <submittedName>
        <fullName evidence="3">AarF/ABC1/UbiB kinase family protein</fullName>
    </submittedName>
</protein>
<dbReference type="Proteomes" id="UP000503540">
    <property type="component" value="Chromosome"/>
</dbReference>
<dbReference type="CDD" id="cd05121">
    <property type="entry name" value="ABC1_ADCK3-like"/>
    <property type="match status" value="1"/>
</dbReference>
<feature type="domain" description="Protein kinase" evidence="2">
    <location>
        <begin position="148"/>
        <end position="450"/>
    </location>
</feature>
<dbReference type="PANTHER" id="PTHR45890:SF1">
    <property type="entry name" value="AARF DOMAIN CONTAINING KINASE 2"/>
    <property type="match status" value="1"/>
</dbReference>
<organism evidence="3 4">
    <name type="scientific">Nocardia arthritidis</name>
    <dbReference type="NCBI Taxonomy" id="228602"/>
    <lineage>
        <taxon>Bacteria</taxon>
        <taxon>Bacillati</taxon>
        <taxon>Actinomycetota</taxon>
        <taxon>Actinomycetes</taxon>
        <taxon>Mycobacteriales</taxon>
        <taxon>Nocardiaceae</taxon>
        <taxon>Nocardia</taxon>
    </lineage>
</organism>
<dbReference type="PROSITE" id="PS50011">
    <property type="entry name" value="PROTEIN_KINASE_DOM"/>
    <property type="match status" value="1"/>
</dbReference>
<sequence>MPRSARRGWRGTCTATSHRRVGVSIGNREWGDEMRTRFALTVRAARIIGTVVAVLVTALPGGLIQRMRHGRAAGGRHIRRRLVALLMLLGPTFVKAGQVLGTRRDLLPSTLCDELSLLQDSVAPLDAEQTAIALAEAYGSEVDDVFAELDPQPVASGSVASVYRGRLRSGQDVAVKLRRPGIERTMSADLALIRGGAALVARLPVFRGVPVEEVVANMAGAVLGQLDFEREADNLRRLRKNLSEVPRVWVPKVYPEACRPRCIVMEFIPDLAVDTAERCSPATRKRLAASGMAAMYQMLFVDGFVHCDMHPGNLYFTRSAQAVVLDAGFSVQLTDRLRRLFAEFFMNMAIGRGTHAAEIVIQSATRLAEDADLDGFTVRMADLVMRSHGQSAQEFSLIAFAMEMFDLMRRFGIHAAPELVFPLLSLLVIEGAIRRLDPDMDFQEAAKPQLMRGLFGEGDIRGR</sequence>
<dbReference type="InterPro" id="IPR004147">
    <property type="entry name" value="ABC1_dom"/>
</dbReference>
<dbReference type="GO" id="GO:0005524">
    <property type="term" value="F:ATP binding"/>
    <property type="evidence" value="ECO:0007669"/>
    <property type="project" value="InterPro"/>
</dbReference>
<dbReference type="SMART" id="SM00220">
    <property type="entry name" value="S_TKc"/>
    <property type="match status" value="1"/>
</dbReference>
<keyword evidence="1" id="KW-1133">Transmembrane helix</keyword>
<dbReference type="InterPro" id="IPR011009">
    <property type="entry name" value="Kinase-like_dom_sf"/>
</dbReference>
<dbReference type="InterPro" id="IPR052402">
    <property type="entry name" value="ADCK_kinase"/>
</dbReference>
<dbReference type="EMBL" id="CP046172">
    <property type="protein sequence ID" value="QIS12451.1"/>
    <property type="molecule type" value="Genomic_DNA"/>
</dbReference>
<evidence type="ECO:0000259" key="2">
    <source>
        <dbReference type="PROSITE" id="PS50011"/>
    </source>
</evidence>
<dbReference type="KEGG" id="nah:F5544_22950"/>
<evidence type="ECO:0000313" key="4">
    <source>
        <dbReference type="Proteomes" id="UP000503540"/>
    </source>
</evidence>
<keyword evidence="3" id="KW-0418">Kinase</keyword>
<dbReference type="Pfam" id="PF03109">
    <property type="entry name" value="ABC1"/>
    <property type="match status" value="1"/>
</dbReference>
<keyword evidence="1" id="KW-0472">Membrane</keyword>
<dbReference type="GO" id="GO:0004672">
    <property type="term" value="F:protein kinase activity"/>
    <property type="evidence" value="ECO:0007669"/>
    <property type="project" value="InterPro"/>
</dbReference>
<reference evidence="3 4" key="1">
    <citation type="journal article" date="2019" name="ACS Chem. Biol.">
        <title>Identification and Mobilization of a Cryptic Antibiotic Biosynthesis Gene Locus from a Human-Pathogenic Nocardia Isolate.</title>
        <authorList>
            <person name="Herisse M."/>
            <person name="Ishida K."/>
            <person name="Porter J.L."/>
            <person name="Howden B."/>
            <person name="Hertweck C."/>
            <person name="Stinear T.P."/>
            <person name="Pidot S.J."/>
        </authorList>
    </citation>
    <scope>NUCLEOTIDE SEQUENCE [LARGE SCALE GENOMIC DNA]</scope>
    <source>
        <strain evidence="3 4">AUSMDU00012717</strain>
    </source>
</reference>
<dbReference type="PANTHER" id="PTHR45890">
    <property type="entry name" value="AARF DOMAIN CONTAINING KINASE 2 (PREDICTED)"/>
    <property type="match status" value="1"/>
</dbReference>
<evidence type="ECO:0000256" key="1">
    <source>
        <dbReference type="SAM" id="Phobius"/>
    </source>
</evidence>
<keyword evidence="1" id="KW-0812">Transmembrane</keyword>